<dbReference type="HOGENOM" id="CLU_519597_0_0_11"/>
<dbReference type="AlphaFoldDB" id="C1BBU7"/>
<feature type="region of interest" description="Disordered" evidence="1">
    <location>
        <begin position="502"/>
        <end position="524"/>
    </location>
</feature>
<dbReference type="RefSeq" id="WP_012686755.1">
    <property type="nucleotide sequence ID" value="NC_012520.1"/>
</dbReference>
<proteinExistence type="predicted"/>
<organism evidence="2 3">
    <name type="scientific">Rhodococcus opacus (strain B4)</name>
    <dbReference type="NCBI Taxonomy" id="632772"/>
    <lineage>
        <taxon>Bacteria</taxon>
        <taxon>Bacillati</taxon>
        <taxon>Actinomycetota</taxon>
        <taxon>Actinomycetes</taxon>
        <taxon>Mycobacteriales</taxon>
        <taxon>Nocardiaceae</taxon>
        <taxon>Rhodococcus</taxon>
    </lineage>
</organism>
<keyword evidence="2" id="KW-0614">Plasmid</keyword>
<dbReference type="Pfam" id="PF13576">
    <property type="entry name" value="Pentapeptide_3"/>
    <property type="match status" value="1"/>
</dbReference>
<dbReference type="OrthoDB" id="8440251at2"/>
<geneLocation type="plasmid" evidence="2 3">
    <name>pROB01</name>
</geneLocation>
<protein>
    <recommendedName>
        <fullName evidence="4">Pentapeptide repeat-containing protein</fullName>
    </recommendedName>
</protein>
<accession>C1BBU7</accession>
<evidence type="ECO:0000313" key="2">
    <source>
        <dbReference type="EMBL" id="BAH55529.1"/>
    </source>
</evidence>
<sequence length="524" mass="58340">MPPILLTQLQPTEPPAPPEIPAEPLPPAEIPSSPTIPVTLEDLKSFLEAASPTPGLLTQPWATLLASLAVLGSGYLVYRNGNKTRKQAEIHFGTSHDLEVTRSLRDRFTTIAGQLADPASAVRTAGVYAMEALANDWLARGDKSEAQACINVLCSYVRAPYAQAQGRGQNQTNRIIRISLTDRVVEEHYEYRQDDREVRQSIIRTIAAHLKANGKGNWSDLDFDFTGAHLDNADFSYAIFNKPARFERAQFLGASARFEHATFTASATFGEARFCSGLTIFDDAKFHGPNNKFSGAKFGSRYNRFDRVEFTGGITNFTDCEFEGEDTAFDSARFESKNTLFTGAKLLSKRTWFVEATFESEMTSFDRSTFDGEAVSFDQAKFRGKNTTFKNAEFSGGLTDFNAAEFRAEATRFGYAKFNGDQTSFDKSTFGDTRAKFGGTEFNSVSGTTFHEARFIGGRITFGWAIFNGPASFERPEVWANVEFDWSAQIPYEMRKRKPQNVLPDVWPPALMDSHGAEEEEEQD</sequence>
<dbReference type="EMBL" id="AP011116">
    <property type="protein sequence ID" value="BAH55529.1"/>
    <property type="molecule type" value="Genomic_DNA"/>
</dbReference>
<evidence type="ECO:0008006" key="4">
    <source>
        <dbReference type="Google" id="ProtNLM"/>
    </source>
</evidence>
<evidence type="ECO:0000313" key="3">
    <source>
        <dbReference type="Proteomes" id="UP000002212"/>
    </source>
</evidence>
<name>C1BBU7_RHOOB</name>
<dbReference type="InterPro" id="IPR001646">
    <property type="entry name" value="5peptide_repeat"/>
</dbReference>
<feature type="region of interest" description="Disordered" evidence="1">
    <location>
        <begin position="1"/>
        <end position="25"/>
    </location>
</feature>
<dbReference type="Proteomes" id="UP000002212">
    <property type="component" value="Plasmid pROB01"/>
</dbReference>
<dbReference type="KEGG" id="rop:ROP_pROB01-00300"/>
<feature type="compositionally biased region" description="Pro residues" evidence="1">
    <location>
        <begin position="12"/>
        <end position="25"/>
    </location>
</feature>
<dbReference type="Gene3D" id="2.160.20.80">
    <property type="entry name" value="E3 ubiquitin-protein ligase SopA"/>
    <property type="match status" value="1"/>
</dbReference>
<gene>
    <name evidence="2" type="ordered locus">ROP_pROB01-00300</name>
</gene>
<feature type="compositionally biased region" description="Low complexity" evidence="1">
    <location>
        <begin position="1"/>
        <end position="11"/>
    </location>
</feature>
<reference evidence="2 3" key="1">
    <citation type="submission" date="2009-03" db="EMBL/GenBank/DDBJ databases">
        <title>Comparison of the complete genome sequences of Rhodococcus erythropolis PR4 and Rhodococcus opacus B4.</title>
        <authorList>
            <person name="Takarada H."/>
            <person name="Sekine M."/>
            <person name="Hosoyama A."/>
            <person name="Yamada R."/>
            <person name="Fujisawa T."/>
            <person name="Omata S."/>
            <person name="Shimizu A."/>
            <person name="Tsukatani N."/>
            <person name="Tanikawa S."/>
            <person name="Fujita N."/>
            <person name="Harayama S."/>
        </authorList>
    </citation>
    <scope>NUCLEOTIDE SEQUENCE [LARGE SCALE GENOMIC DNA]</scope>
    <source>
        <strain evidence="2 3">B4</strain>
        <plasmid evidence="2 3">pROB01</plasmid>
    </source>
</reference>
<evidence type="ECO:0000256" key="1">
    <source>
        <dbReference type="SAM" id="MobiDB-lite"/>
    </source>
</evidence>
<dbReference type="PATRIC" id="fig|632772.20.peg.7728"/>